<dbReference type="EMBL" id="PDOD01000004">
    <property type="protein sequence ID" value="PYZ92262.1"/>
    <property type="molecule type" value="Genomic_DNA"/>
</dbReference>
<dbReference type="RefSeq" id="WP_110610745.1">
    <property type="nucleotide sequence ID" value="NZ_PDOD01000004.1"/>
</dbReference>
<dbReference type="Proteomes" id="UP000248214">
    <property type="component" value="Unassembled WGS sequence"/>
</dbReference>
<accession>A0A323T935</accession>
<protein>
    <submittedName>
        <fullName evidence="1">Uncharacterized protein</fullName>
    </submittedName>
</protein>
<sequence>MMKLTGKRFIIISLCLLVLVVSLVIMNEYSIHQAQQLCREVGGHPHVNKDIFAINWSFTCNQPNMSVNQ</sequence>
<name>A0A323T935_9BACI</name>
<evidence type="ECO:0000313" key="1">
    <source>
        <dbReference type="EMBL" id="PYZ92262.1"/>
    </source>
</evidence>
<comment type="caution">
    <text evidence="1">The sequence shown here is derived from an EMBL/GenBank/DDBJ whole genome shotgun (WGS) entry which is preliminary data.</text>
</comment>
<dbReference type="OrthoDB" id="2939251at2"/>
<organism evidence="1 2">
    <name type="scientific">Salipaludibacillus keqinensis</name>
    <dbReference type="NCBI Taxonomy" id="2045207"/>
    <lineage>
        <taxon>Bacteria</taxon>
        <taxon>Bacillati</taxon>
        <taxon>Bacillota</taxon>
        <taxon>Bacilli</taxon>
        <taxon>Bacillales</taxon>
        <taxon>Bacillaceae</taxon>
    </lineage>
</organism>
<gene>
    <name evidence="1" type="ORF">CR194_15605</name>
</gene>
<keyword evidence="2" id="KW-1185">Reference proteome</keyword>
<evidence type="ECO:0000313" key="2">
    <source>
        <dbReference type="Proteomes" id="UP000248214"/>
    </source>
</evidence>
<dbReference type="AlphaFoldDB" id="A0A323T935"/>
<reference evidence="1 2" key="1">
    <citation type="submission" date="2017-10" db="EMBL/GenBank/DDBJ databases">
        <title>Bacillus sp. nov., a halophilic bacterium isolated from a Keqin Lake.</title>
        <authorList>
            <person name="Wang H."/>
        </authorList>
    </citation>
    <scope>NUCLEOTIDE SEQUENCE [LARGE SCALE GENOMIC DNA]</scope>
    <source>
        <strain evidence="1 2">KQ-12</strain>
    </source>
</reference>
<proteinExistence type="predicted"/>